<name>A0A4C1X899_EUMVA</name>
<organism evidence="1 2">
    <name type="scientific">Eumeta variegata</name>
    <name type="common">Bagworm moth</name>
    <name type="synonym">Eumeta japonica</name>
    <dbReference type="NCBI Taxonomy" id="151549"/>
    <lineage>
        <taxon>Eukaryota</taxon>
        <taxon>Metazoa</taxon>
        <taxon>Ecdysozoa</taxon>
        <taxon>Arthropoda</taxon>
        <taxon>Hexapoda</taxon>
        <taxon>Insecta</taxon>
        <taxon>Pterygota</taxon>
        <taxon>Neoptera</taxon>
        <taxon>Endopterygota</taxon>
        <taxon>Lepidoptera</taxon>
        <taxon>Glossata</taxon>
        <taxon>Ditrysia</taxon>
        <taxon>Tineoidea</taxon>
        <taxon>Psychidae</taxon>
        <taxon>Oiketicinae</taxon>
        <taxon>Eumeta</taxon>
    </lineage>
</organism>
<dbReference type="AlphaFoldDB" id="A0A4C1X899"/>
<protein>
    <submittedName>
        <fullName evidence="1">Uncharacterized protein</fullName>
    </submittedName>
</protein>
<proteinExistence type="predicted"/>
<evidence type="ECO:0000313" key="2">
    <source>
        <dbReference type="Proteomes" id="UP000299102"/>
    </source>
</evidence>
<comment type="caution">
    <text evidence="1">The sequence shown here is derived from an EMBL/GenBank/DDBJ whole genome shotgun (WGS) entry which is preliminary data.</text>
</comment>
<evidence type="ECO:0000313" key="1">
    <source>
        <dbReference type="EMBL" id="GBP58579.1"/>
    </source>
</evidence>
<dbReference type="Proteomes" id="UP000299102">
    <property type="component" value="Unassembled WGS sequence"/>
</dbReference>
<dbReference type="OrthoDB" id="9971063at2759"/>
<accession>A0A4C1X899</accession>
<sequence length="234" mass="26895">MIGELSQTHQPMEQPPNDMGRSQLRLLIHKREFSIFLHCTSAVSDNAGYEVLEYYLRNNTKKGIRTCTLHHLFWEGKKRAGGGERTSLGRRAHGDSVTMSHFDGKYRAFYENSRSYTLGDYIVLNLDYGELVKLRVIIKLKYGFVNRQNCRYWHSENLKHQKPLHSPKVTVWAAISSRGIIGPFFFENARGKTSLTWFQQDGATSHISNDSIAVVKQMFPGSDFEKRSYPMAPT</sequence>
<reference evidence="1 2" key="1">
    <citation type="journal article" date="2019" name="Commun. Biol.">
        <title>The bagworm genome reveals a unique fibroin gene that provides high tensile strength.</title>
        <authorList>
            <person name="Kono N."/>
            <person name="Nakamura H."/>
            <person name="Ohtoshi R."/>
            <person name="Tomita M."/>
            <person name="Numata K."/>
            <person name="Arakawa K."/>
        </authorList>
    </citation>
    <scope>NUCLEOTIDE SEQUENCE [LARGE SCALE GENOMIC DNA]</scope>
</reference>
<keyword evidence="2" id="KW-1185">Reference proteome</keyword>
<dbReference type="STRING" id="151549.A0A4C1X899"/>
<dbReference type="EMBL" id="BGZK01000739">
    <property type="protein sequence ID" value="GBP58579.1"/>
    <property type="molecule type" value="Genomic_DNA"/>
</dbReference>
<gene>
    <name evidence="1" type="ORF">EVAR_40862_1</name>
</gene>